<dbReference type="Pfam" id="PF16872">
    <property type="entry name" value="putAbiC"/>
    <property type="match status" value="1"/>
</dbReference>
<keyword evidence="1" id="KW-1133">Transmembrane helix</keyword>
<accession>A0A380ARY0</accession>
<dbReference type="EMBL" id="UGYN01000002">
    <property type="protein sequence ID" value="SUI86280.1"/>
    <property type="molecule type" value="Genomic_DNA"/>
</dbReference>
<evidence type="ECO:0000256" key="1">
    <source>
        <dbReference type="SAM" id="Phobius"/>
    </source>
</evidence>
<keyword evidence="1" id="KW-0472">Membrane</keyword>
<dbReference type="Proteomes" id="UP000255529">
    <property type="component" value="Unassembled WGS sequence"/>
</dbReference>
<dbReference type="InterPro" id="IPR031709">
    <property type="entry name" value="PutAbiC"/>
</dbReference>
<keyword evidence="1" id="KW-0812">Transmembrane</keyword>
<evidence type="ECO:0008006" key="4">
    <source>
        <dbReference type="Google" id="ProtNLM"/>
    </source>
</evidence>
<gene>
    <name evidence="2" type="ORF">NCTC11544_04908</name>
</gene>
<name>A0A380ARY0_9GAMM</name>
<dbReference type="AlphaFoldDB" id="A0A380ARY0"/>
<feature type="transmembrane region" description="Helical" evidence="1">
    <location>
        <begin position="60"/>
        <end position="81"/>
    </location>
</feature>
<reference evidence="2 3" key="1">
    <citation type="submission" date="2018-06" db="EMBL/GenBank/DDBJ databases">
        <authorList>
            <consortium name="Pathogen Informatics"/>
            <person name="Doyle S."/>
        </authorList>
    </citation>
    <scope>NUCLEOTIDE SEQUENCE [LARGE SCALE GENOMIC DNA]</scope>
    <source>
        <strain evidence="2 3">NCTC11544</strain>
    </source>
</reference>
<protein>
    <recommendedName>
        <fullName evidence="4">Phage abortive infection protein</fullName>
    </recommendedName>
</protein>
<feature type="transmembrane region" description="Helical" evidence="1">
    <location>
        <begin position="12"/>
        <end position="35"/>
    </location>
</feature>
<proteinExistence type="predicted"/>
<sequence>MRVFFYKIIKDPIYRSSLISLIVLILIVSLCIYYYNFIGVDTSRYETIPLEGKGQIGDSWGMFTSVFSALAFWGLLTTLIFQATSIAQAKAEAVEQVERYKNQQIEDVFFRMLNIHSELVKDIDLKKSDNSVTIASGRDSFTVFYNYLKQVESGAKVISKWSKKYPETNEAILYLDYCKKRGKQIDEFANHDELNVIGYAYKSFWVKYRADLGHYFRFLFNLFKYIDTSDLDFKSKMKYAKIIRSQLSDYELIMIFYNGLSDQGISKFKPIIEKYTLLDNLPYDLLFDSEHVNNYKMRAFNELNHLSR</sequence>
<organism evidence="2 3">
    <name type="scientific">Serratia quinivorans</name>
    <dbReference type="NCBI Taxonomy" id="137545"/>
    <lineage>
        <taxon>Bacteria</taxon>
        <taxon>Pseudomonadati</taxon>
        <taxon>Pseudomonadota</taxon>
        <taxon>Gammaproteobacteria</taxon>
        <taxon>Enterobacterales</taxon>
        <taxon>Yersiniaceae</taxon>
        <taxon>Serratia</taxon>
    </lineage>
</organism>
<evidence type="ECO:0000313" key="3">
    <source>
        <dbReference type="Proteomes" id="UP000255529"/>
    </source>
</evidence>
<evidence type="ECO:0000313" key="2">
    <source>
        <dbReference type="EMBL" id="SUI86280.1"/>
    </source>
</evidence>